<dbReference type="AlphaFoldDB" id="A0A1A8H6H7"/>
<dbReference type="GO" id="GO:0005634">
    <property type="term" value="C:nucleus"/>
    <property type="evidence" value="ECO:0007669"/>
    <property type="project" value="UniProtKB-SubCell"/>
</dbReference>
<evidence type="ECO:0000256" key="3">
    <source>
        <dbReference type="SAM" id="Coils"/>
    </source>
</evidence>
<evidence type="ECO:0000256" key="2">
    <source>
        <dbReference type="RuleBase" id="RU369063"/>
    </source>
</evidence>
<dbReference type="PANTHER" id="PTHR11199:SF3">
    <property type="entry name" value="COHESIN SUBUNIT SA-2"/>
    <property type="match status" value="1"/>
</dbReference>
<dbReference type="GO" id="GO:0008278">
    <property type="term" value="C:cohesin complex"/>
    <property type="evidence" value="ECO:0007669"/>
    <property type="project" value="UniProtKB-UniRule"/>
</dbReference>
<name>A0A1A8H6H7_9TELE</name>
<dbReference type="InterPro" id="IPR039662">
    <property type="entry name" value="Cohesin_Scc3/SA"/>
</dbReference>
<dbReference type="InterPro" id="IPR056396">
    <property type="entry name" value="HEAT_SCC3-SA"/>
</dbReference>
<accession>A0A1A8H6H7</accession>
<comment type="subunit">
    <text evidence="2">Part of the cohesin complex which is composed of a heterodimer between a SMC1 protein (SMC1A or SMC1B) and SMC3, which are attached via their hinge domain, and RAD21 which link them at their heads, and one STAG protein.</text>
</comment>
<dbReference type="SUPFAM" id="SSF48371">
    <property type="entry name" value="ARM repeat"/>
    <property type="match status" value="1"/>
</dbReference>
<keyword evidence="2" id="KW-0158">Chromosome</keyword>
<feature type="domain" description="SCD" evidence="5">
    <location>
        <begin position="285"/>
        <end position="370"/>
    </location>
</feature>
<sequence length="1270" mass="145693">MIAAPEIPSEFSYVQDTDTRFSSDTDFSEDPDGRTTNKGKGGKKGKKGVGEKGKGGKGAGRINGHHQENGMENMMLFEVVRLGRSAMQSVVDEWIESYKHDRDVALLDLINFFIQCSGCKGVVTGEMFRNMQNSEIIRRMTEEFDEDSGDYPLTIAGPQWKKFKSSFCEFISVLVRQCQYSIIYDEYMMDTVISLLTGLSDSQVRAFRHTSTLAAMKLMTALVNVALNLSINMDNTQRQYEAERNKMVAKRANDRLELLLQKRKELQENQDEIENMMNAIFKGVFVHRYRDSIAEIRAICIEEIGVWMKLYSDAFLNDSYLKYVGWTMHDKQGEVRLKCLTALQGLYYNRELNARLELFTSRFKDRIVSMTLDKEYDVAVQAIKLLTLVLNSTDEVLTPEDCESVYHLVYSAHRPVAVAAGEFLYKKLFSQREPEEEGAPKRRGRQSLNANLIKTTVFFFLESELHEHAAYLVDSLWECGAELLKDWECMISLLLDDTLPGEEALTDRQETALIEIMLCTVRQAAECHPPVGRGTGKRVMTAKEKKTQLDDRTRLTELFAVALPPLLAKYAVDAEKVTNLLQLPQYFDLEIYTTGRLEKHLDALLRQIKEIVEKHTDTEVLESCSKTYHALCNEEFTIFNRVDIARSQLLDELVDKFTRLLEDFLQEGEDADEDDAYQVLSTLKRITAFHNAHDLSGWDLFTSNFKLLNTGIENGDMPEQIVIHSLQCTHYVILWQLAKLSEGSSRKDDMVTLRKQMRAFCMMCQRYLTNVNTAVKEQAFTILCDLLMIFSHQIMSSGREHLESLVYVPDSSLQAELLNFILDHVFINQDDDSNSTDGQQDDEASKIEALHKRRNLLAAYCKLIIYNIVEMNTGADIFKQYMRYYNDYGDIIKETMSKTRQIDKVQCAKTLVLSLQKLFNEMLSEFGFSFDRSSSAFCGIKELARRFSLTFGLDQVKTREAVAMLHKDGIEFAFKEPSPQGEGGPPLYLAFLDILSEFSSKLIRQDKRTVHMYLERFMTFQMALQREDCWLPLIAYRNSLQAGVDDDTMSVISGVSSRGSSRSKKSKPPAATKRKLPEEENSCSSSEAVWLNREQSVPTPVMMHSPHLTSTVLRDPKQMRPEDSFTPTFTIPAQQHFHQALPPQQLPHLQHQTAIDYNTQVTWMLTQRQQAEARQHQERVSMHYAKMRNHMQQTIRRGAGLMEEDEEPIVEDVMMSSEDRLEDISEGMDFNTMDIDLPASKNRRERTELKADYFDPSSIMDDSVLNVSMF</sequence>
<evidence type="ECO:0000259" key="5">
    <source>
        <dbReference type="PROSITE" id="PS51425"/>
    </source>
</evidence>
<comment type="similarity">
    <text evidence="1 2">Belongs to the SCC3 family.</text>
</comment>
<dbReference type="GO" id="GO:0007059">
    <property type="term" value="P:chromosome segregation"/>
    <property type="evidence" value="ECO:0007669"/>
    <property type="project" value="UniProtKB-KW"/>
</dbReference>
<comment type="function">
    <text evidence="2">Component of cohesin complex, a complex required for the cohesion of sister chromatids after DNA replication. The cohesin complex apparently forms a large proteinaceous ring within which sister chromatids can be trapped. At anaphase, the complex is cleaved and dissociates from chromatin, allowing sister chromatids to segregate.</text>
</comment>
<protein>
    <recommendedName>
        <fullName evidence="2">Cohesin subunit SA</fullName>
    </recommendedName>
    <alternativeName>
        <fullName evidence="2">SCC3 homolog</fullName>
    </alternativeName>
    <alternativeName>
        <fullName evidence="2">Stromal antigen</fullName>
    </alternativeName>
</protein>
<feature type="region of interest" description="Disordered" evidence="4">
    <location>
        <begin position="1053"/>
        <end position="1087"/>
    </location>
</feature>
<gene>
    <name evidence="6" type="primary">STAG2A</name>
</gene>
<dbReference type="GO" id="GO:0007062">
    <property type="term" value="P:sister chromatid cohesion"/>
    <property type="evidence" value="ECO:0007669"/>
    <property type="project" value="UniProtKB-UniRule"/>
</dbReference>
<feature type="region of interest" description="Disordered" evidence="4">
    <location>
        <begin position="1"/>
        <end position="66"/>
    </location>
</feature>
<dbReference type="InterPro" id="IPR020839">
    <property type="entry name" value="SCD"/>
</dbReference>
<keyword evidence="2" id="KW-0132">Cell division</keyword>
<reference evidence="6" key="1">
    <citation type="submission" date="2016-05" db="EMBL/GenBank/DDBJ databases">
        <authorList>
            <person name="Lavstsen T."/>
            <person name="Jespersen J.S."/>
        </authorList>
    </citation>
    <scope>NUCLEOTIDE SEQUENCE</scope>
    <source>
        <tissue evidence="6">Brain</tissue>
    </source>
</reference>
<keyword evidence="2" id="KW-0159">Chromosome partition</keyword>
<dbReference type="GO" id="GO:0051301">
    <property type="term" value="P:cell division"/>
    <property type="evidence" value="ECO:0007669"/>
    <property type="project" value="UniProtKB-UniRule"/>
</dbReference>
<reference evidence="6" key="2">
    <citation type="submission" date="2016-06" db="EMBL/GenBank/DDBJ databases">
        <title>The genome of a short-lived fish provides insights into sex chromosome evolution and the genetic control of aging.</title>
        <authorList>
            <person name="Reichwald K."/>
            <person name="Felder M."/>
            <person name="Petzold A."/>
            <person name="Koch P."/>
            <person name="Groth M."/>
            <person name="Platzer M."/>
        </authorList>
    </citation>
    <scope>NUCLEOTIDE SEQUENCE</scope>
    <source>
        <tissue evidence="6">Brain</tissue>
    </source>
</reference>
<evidence type="ECO:0000256" key="1">
    <source>
        <dbReference type="ARBA" id="ARBA00005486"/>
    </source>
</evidence>
<comment type="subcellular location">
    <subcellularLocation>
        <location evidence="2">Nucleus</location>
    </subcellularLocation>
    <subcellularLocation>
        <location evidence="2">Chromosome</location>
    </subcellularLocation>
    <subcellularLocation>
        <location evidence="2">Chromosome</location>
        <location evidence="2">Centromere</location>
    </subcellularLocation>
</comment>
<dbReference type="InterPro" id="IPR016024">
    <property type="entry name" value="ARM-type_fold"/>
</dbReference>
<dbReference type="EMBL" id="HAEC01010837">
    <property type="protein sequence ID" value="SBQ79053.1"/>
    <property type="molecule type" value="Transcribed_RNA"/>
</dbReference>
<dbReference type="GO" id="GO:0003682">
    <property type="term" value="F:chromatin binding"/>
    <property type="evidence" value="ECO:0007669"/>
    <property type="project" value="TreeGrafter"/>
</dbReference>
<keyword evidence="3" id="KW-0175">Coiled coil</keyword>
<dbReference type="GO" id="GO:0000775">
    <property type="term" value="C:chromosome, centromeric region"/>
    <property type="evidence" value="ECO:0007669"/>
    <property type="project" value="UniProtKB-SubCell"/>
</dbReference>
<dbReference type="PANTHER" id="PTHR11199">
    <property type="entry name" value="STROMAL ANTIGEN"/>
    <property type="match status" value="1"/>
</dbReference>
<dbReference type="Pfam" id="PF08514">
    <property type="entry name" value="STAG"/>
    <property type="match status" value="1"/>
</dbReference>
<dbReference type="PROSITE" id="PS51425">
    <property type="entry name" value="SCD"/>
    <property type="match status" value="1"/>
</dbReference>
<dbReference type="GO" id="GO:0000785">
    <property type="term" value="C:chromatin"/>
    <property type="evidence" value="ECO:0007669"/>
    <property type="project" value="UniProtKB-UniRule"/>
</dbReference>
<proteinExistence type="inferred from homology"/>
<keyword evidence="2" id="KW-0131">Cell cycle</keyword>
<dbReference type="Pfam" id="PF24571">
    <property type="entry name" value="HEAT_SCC3-SA"/>
    <property type="match status" value="1"/>
</dbReference>
<evidence type="ECO:0000256" key="4">
    <source>
        <dbReference type="SAM" id="MobiDB-lite"/>
    </source>
</evidence>
<keyword evidence="2" id="KW-0539">Nucleus</keyword>
<dbReference type="InterPro" id="IPR013721">
    <property type="entry name" value="STAG"/>
</dbReference>
<organism evidence="6">
    <name type="scientific">Nothobranchius korthausae</name>
    <dbReference type="NCBI Taxonomy" id="1143690"/>
    <lineage>
        <taxon>Eukaryota</taxon>
        <taxon>Metazoa</taxon>
        <taxon>Chordata</taxon>
        <taxon>Craniata</taxon>
        <taxon>Vertebrata</taxon>
        <taxon>Euteleostomi</taxon>
        <taxon>Actinopterygii</taxon>
        <taxon>Neopterygii</taxon>
        <taxon>Teleostei</taxon>
        <taxon>Neoteleostei</taxon>
        <taxon>Acanthomorphata</taxon>
        <taxon>Ovalentaria</taxon>
        <taxon>Atherinomorphae</taxon>
        <taxon>Cyprinodontiformes</taxon>
        <taxon>Nothobranchiidae</taxon>
        <taxon>Nothobranchius</taxon>
    </lineage>
</organism>
<dbReference type="Pfam" id="PF21581">
    <property type="entry name" value="SCD"/>
    <property type="match status" value="1"/>
</dbReference>
<feature type="coiled-coil region" evidence="3">
    <location>
        <begin position="226"/>
        <end position="279"/>
    </location>
</feature>
<evidence type="ECO:0000313" key="6">
    <source>
        <dbReference type="EMBL" id="SBQ79053.1"/>
    </source>
</evidence>